<sequence>MILSMIREEWNRFCASWTFSTRLPIPPFFEIILRNRLRVLREIVSDSHNKGPNFSFIWE</sequence>
<reference evidence="1 2" key="1">
    <citation type="submission" date="2012-10" db="EMBL/GenBank/DDBJ databases">
        <authorList>
            <person name="Harkins D.M."/>
            <person name="Durkin A.S."/>
            <person name="Brinkac L.M."/>
            <person name="Haft D.H."/>
            <person name="Selengut J.D."/>
            <person name="Sanka R."/>
            <person name="DePew J."/>
            <person name="Purushe J."/>
            <person name="Whelen A.C."/>
            <person name="Vinetz J.M."/>
            <person name="Sutton G.G."/>
            <person name="Nierman W.C."/>
            <person name="Fouts D.E."/>
        </authorList>
    </citation>
    <scope>NUCLEOTIDE SEQUENCE [LARGE SCALE GENOMIC DNA]</scope>
    <source>
        <strain evidence="1 2">2006001853</strain>
    </source>
</reference>
<accession>A0A828Z8K4</accession>
<protein>
    <submittedName>
        <fullName evidence="1">Uncharacterized protein</fullName>
    </submittedName>
</protein>
<evidence type="ECO:0000313" key="2">
    <source>
        <dbReference type="Proteomes" id="UP000001338"/>
    </source>
</evidence>
<proteinExistence type="predicted"/>
<evidence type="ECO:0000313" key="1">
    <source>
        <dbReference type="EMBL" id="EKR65748.1"/>
    </source>
</evidence>
<comment type="caution">
    <text evidence="1">The sequence shown here is derived from an EMBL/GenBank/DDBJ whole genome shotgun (WGS) entry which is preliminary data.</text>
</comment>
<dbReference type="AlphaFoldDB" id="A0A828Z8K4"/>
<name>A0A828Z8K4_9LEPT</name>
<dbReference type="Proteomes" id="UP000001338">
    <property type="component" value="Unassembled WGS sequence"/>
</dbReference>
<organism evidence="1 2">
    <name type="scientific">Leptospira weilii str. 2006001853</name>
    <dbReference type="NCBI Taxonomy" id="1001589"/>
    <lineage>
        <taxon>Bacteria</taxon>
        <taxon>Pseudomonadati</taxon>
        <taxon>Spirochaetota</taxon>
        <taxon>Spirochaetia</taxon>
        <taxon>Leptospirales</taxon>
        <taxon>Leptospiraceae</taxon>
        <taxon>Leptospira</taxon>
    </lineage>
</organism>
<dbReference type="EMBL" id="AFLV02000014">
    <property type="protein sequence ID" value="EKR65748.1"/>
    <property type="molecule type" value="Genomic_DNA"/>
</dbReference>
<gene>
    <name evidence="1" type="ORF">LEP1GSC036_4674</name>
</gene>